<comment type="caution">
    <text evidence="2">The sequence shown here is derived from an EMBL/GenBank/DDBJ whole genome shotgun (WGS) entry which is preliminary data.</text>
</comment>
<proteinExistence type="predicted"/>
<reference evidence="2 3" key="1">
    <citation type="submission" date="2023-01" db="EMBL/GenBank/DDBJ databases">
        <title>Analysis of 21 Apiospora genomes using comparative genomics revels a genus with tremendous synthesis potential of carbohydrate active enzymes and secondary metabolites.</title>
        <authorList>
            <person name="Sorensen T."/>
        </authorList>
    </citation>
    <scope>NUCLEOTIDE SEQUENCE [LARGE SCALE GENOMIC DNA]</scope>
    <source>
        <strain evidence="2 3">CBS 33761</strain>
    </source>
</reference>
<feature type="region of interest" description="Disordered" evidence="1">
    <location>
        <begin position="125"/>
        <end position="152"/>
    </location>
</feature>
<gene>
    <name evidence="2" type="ORF">PG993_012506</name>
</gene>
<feature type="compositionally biased region" description="Polar residues" evidence="1">
    <location>
        <begin position="1"/>
        <end position="11"/>
    </location>
</feature>
<organism evidence="2 3">
    <name type="scientific">Apiospora rasikravindrae</name>
    <dbReference type="NCBI Taxonomy" id="990691"/>
    <lineage>
        <taxon>Eukaryota</taxon>
        <taxon>Fungi</taxon>
        <taxon>Dikarya</taxon>
        <taxon>Ascomycota</taxon>
        <taxon>Pezizomycotina</taxon>
        <taxon>Sordariomycetes</taxon>
        <taxon>Xylariomycetidae</taxon>
        <taxon>Amphisphaeriales</taxon>
        <taxon>Apiosporaceae</taxon>
        <taxon>Apiospora</taxon>
    </lineage>
</organism>
<feature type="compositionally biased region" description="Pro residues" evidence="1">
    <location>
        <begin position="83"/>
        <end position="95"/>
    </location>
</feature>
<evidence type="ECO:0000313" key="3">
    <source>
        <dbReference type="Proteomes" id="UP001444661"/>
    </source>
</evidence>
<dbReference type="EMBL" id="JAQQWK010000011">
    <property type="protein sequence ID" value="KAK8024440.1"/>
    <property type="molecule type" value="Genomic_DNA"/>
</dbReference>
<feature type="region of interest" description="Disordered" evidence="1">
    <location>
        <begin position="1"/>
        <end position="95"/>
    </location>
</feature>
<sequence>MLQYSSKQTVPRASDPAPPLIVNDPGSVDRYIGSEQLSKPATKKGLSLQLGTDSRNTEPITAANSIPRNVPQHRMRLADPGQLPGPHPSVPNKRPPPIRRVQRHLRPPPPFLPGLQDLTVQRLSCDPAGRRDPLPARRPKVGGHGAAELPGADGQQRVAVAPEPVRQQPNRGLGAVARVAAPPVLEEAVRVPDHAAHGARAVQEVAVGQGIAGHDAVGGDAGRVARTLHQAEGLGPVEHRDAAQLVDGHLEDQRGFLDVVVVQQGLVGREVRLGLGAGVGGEDALLDGTEGFELGDFYQEPADFRVVLVPHGDRADPVLVPVLVELGGDPAAQSPVH</sequence>
<evidence type="ECO:0000313" key="2">
    <source>
        <dbReference type="EMBL" id="KAK8024440.1"/>
    </source>
</evidence>
<evidence type="ECO:0000256" key="1">
    <source>
        <dbReference type="SAM" id="MobiDB-lite"/>
    </source>
</evidence>
<protein>
    <submittedName>
        <fullName evidence="2">Uncharacterized protein</fullName>
    </submittedName>
</protein>
<feature type="compositionally biased region" description="Polar residues" evidence="1">
    <location>
        <begin position="49"/>
        <end position="67"/>
    </location>
</feature>
<accession>A0ABR1S422</accession>
<keyword evidence="3" id="KW-1185">Reference proteome</keyword>
<dbReference type="Proteomes" id="UP001444661">
    <property type="component" value="Unassembled WGS sequence"/>
</dbReference>
<name>A0ABR1S422_9PEZI</name>